<comment type="caution">
    <text evidence="1">The sequence shown here is derived from an EMBL/GenBank/DDBJ whole genome shotgun (WGS) entry which is preliminary data.</text>
</comment>
<proteinExistence type="predicted"/>
<dbReference type="AlphaFoldDB" id="A0A1Q9EWE3"/>
<protein>
    <submittedName>
        <fullName evidence="1">Uncharacterized protein</fullName>
    </submittedName>
</protein>
<reference evidence="1 2" key="1">
    <citation type="submission" date="2016-02" db="EMBL/GenBank/DDBJ databases">
        <title>Genome analysis of coral dinoflagellate symbionts highlights evolutionary adaptations to a symbiotic lifestyle.</title>
        <authorList>
            <person name="Aranda M."/>
            <person name="Li Y."/>
            <person name="Liew Y.J."/>
            <person name="Baumgarten S."/>
            <person name="Simakov O."/>
            <person name="Wilson M."/>
            <person name="Piel J."/>
            <person name="Ashoor H."/>
            <person name="Bougouffa S."/>
            <person name="Bajic V.B."/>
            <person name="Ryu T."/>
            <person name="Ravasi T."/>
            <person name="Bayer T."/>
            <person name="Micklem G."/>
            <person name="Kim H."/>
            <person name="Bhak J."/>
            <person name="Lajeunesse T.C."/>
            <person name="Voolstra C.R."/>
        </authorList>
    </citation>
    <scope>NUCLEOTIDE SEQUENCE [LARGE SCALE GENOMIC DNA]</scope>
    <source>
        <strain evidence="1 2">CCMP2467</strain>
    </source>
</reference>
<name>A0A1Q9EWE3_SYMMI</name>
<sequence>MLPTIRAYGRTLRAMPVGRPMEASKAIAHERCKRAGRFAYLDDIYVVAAPERITLSRPLSEPMLQDVCPRALHERARIAHIVLNRGAQHVRCRQERRLPFEGVELGEKAAFTGHLLLAVALLLRCGVARPATFRASESAGKDGGLFRSSLKGAGGGDAKGGGMLGIVVLVFKTAAEGQRQEAPSEQAEEWVARRAETSLLRKVQGVRE</sequence>
<dbReference type="Proteomes" id="UP000186817">
    <property type="component" value="Unassembled WGS sequence"/>
</dbReference>
<organism evidence="1 2">
    <name type="scientific">Symbiodinium microadriaticum</name>
    <name type="common">Dinoflagellate</name>
    <name type="synonym">Zooxanthella microadriatica</name>
    <dbReference type="NCBI Taxonomy" id="2951"/>
    <lineage>
        <taxon>Eukaryota</taxon>
        <taxon>Sar</taxon>
        <taxon>Alveolata</taxon>
        <taxon>Dinophyceae</taxon>
        <taxon>Suessiales</taxon>
        <taxon>Symbiodiniaceae</taxon>
        <taxon>Symbiodinium</taxon>
    </lineage>
</organism>
<gene>
    <name evidence="1" type="ORF">AK812_SmicGene4354</name>
</gene>
<evidence type="ECO:0000313" key="1">
    <source>
        <dbReference type="EMBL" id="OLQ11757.1"/>
    </source>
</evidence>
<keyword evidence="2" id="KW-1185">Reference proteome</keyword>
<accession>A0A1Q9EWE3</accession>
<evidence type="ECO:0000313" key="2">
    <source>
        <dbReference type="Proteomes" id="UP000186817"/>
    </source>
</evidence>
<dbReference type="EMBL" id="LSRX01000054">
    <property type="protein sequence ID" value="OLQ11757.1"/>
    <property type="molecule type" value="Genomic_DNA"/>
</dbReference>